<dbReference type="Pfam" id="PF05678">
    <property type="entry name" value="VQ"/>
    <property type="match status" value="1"/>
</dbReference>
<feature type="compositionally biased region" description="Basic and acidic residues" evidence="1">
    <location>
        <begin position="1"/>
        <end position="13"/>
    </location>
</feature>
<proteinExistence type="predicted"/>
<evidence type="ECO:0000313" key="3">
    <source>
        <dbReference type="EMBL" id="GMG99589.1"/>
    </source>
</evidence>
<accession>A0AAD3P610</accession>
<dbReference type="PANTHER" id="PTHR33624:SF2">
    <property type="entry name" value="SIGMA FACTOR BINDING PROTEIN 1, CHLOROPLASTIC"/>
    <property type="match status" value="1"/>
</dbReference>
<evidence type="ECO:0000259" key="2">
    <source>
        <dbReference type="Pfam" id="PF05678"/>
    </source>
</evidence>
<name>A0AAD3P610_NEPGR</name>
<dbReference type="PANTHER" id="PTHR33624">
    <property type="entry name" value="SIGMA FACTOR BINDING PROTEIN 1, CHLOROPLASTIC"/>
    <property type="match status" value="1"/>
</dbReference>
<keyword evidence="4" id="KW-1185">Reference proteome</keyword>
<feature type="domain" description="VQ" evidence="2">
    <location>
        <begin position="33"/>
        <end position="58"/>
    </location>
</feature>
<evidence type="ECO:0000256" key="1">
    <source>
        <dbReference type="SAM" id="MobiDB-lite"/>
    </source>
</evidence>
<dbReference type="Proteomes" id="UP001279734">
    <property type="component" value="Unassembled WGS sequence"/>
</dbReference>
<dbReference type="EMBL" id="BSYO01000001">
    <property type="protein sequence ID" value="GMG99589.1"/>
    <property type="molecule type" value="Genomic_DNA"/>
</dbReference>
<protein>
    <recommendedName>
        <fullName evidence="2">VQ domain-containing protein</fullName>
    </recommendedName>
</protein>
<evidence type="ECO:0000313" key="4">
    <source>
        <dbReference type="Proteomes" id="UP001279734"/>
    </source>
</evidence>
<dbReference type="InterPro" id="IPR008889">
    <property type="entry name" value="VQ"/>
</dbReference>
<gene>
    <name evidence="3" type="ORF">Nepgr_001429</name>
</gene>
<organism evidence="3 4">
    <name type="scientific">Nepenthes gracilis</name>
    <name type="common">Slender pitcher plant</name>
    <dbReference type="NCBI Taxonomy" id="150966"/>
    <lineage>
        <taxon>Eukaryota</taxon>
        <taxon>Viridiplantae</taxon>
        <taxon>Streptophyta</taxon>
        <taxon>Embryophyta</taxon>
        <taxon>Tracheophyta</taxon>
        <taxon>Spermatophyta</taxon>
        <taxon>Magnoliopsida</taxon>
        <taxon>eudicotyledons</taxon>
        <taxon>Gunneridae</taxon>
        <taxon>Pentapetalae</taxon>
        <taxon>Caryophyllales</taxon>
        <taxon>Nepenthaceae</taxon>
        <taxon>Nepenthes</taxon>
    </lineage>
</organism>
<reference evidence="3" key="1">
    <citation type="submission" date="2023-05" db="EMBL/GenBank/DDBJ databases">
        <title>Nepenthes gracilis genome sequencing.</title>
        <authorList>
            <person name="Fukushima K."/>
        </authorList>
    </citation>
    <scope>NUCLEOTIDE SEQUENCE</scope>
    <source>
        <strain evidence="3">SING2019-196</strain>
    </source>
</reference>
<comment type="caution">
    <text evidence="3">The sequence shown here is derived from an EMBL/GenBank/DDBJ whole genome shotgun (WGS) entry which is preliminary data.</text>
</comment>
<feature type="region of interest" description="Disordered" evidence="1">
    <location>
        <begin position="1"/>
        <end position="26"/>
    </location>
</feature>
<dbReference type="AlphaFoldDB" id="A0AAD3P610"/>
<sequence>MDGKRSEKIDQQKNEGSSRATMRKEPLRVKYISSPIIVNASSETEFRAVVQELTGKNSCNGSPSGFPASRASAAEGSRVHGPGTPVMDSGSSFIDNEWSRVLDDYMS</sequence>
<feature type="region of interest" description="Disordered" evidence="1">
    <location>
        <begin position="56"/>
        <end position="92"/>
    </location>
</feature>
<dbReference type="InterPro" id="IPR039335">
    <property type="entry name" value="SIB1/2"/>
</dbReference>